<keyword evidence="2" id="KW-0472">Membrane</keyword>
<keyword evidence="2" id="KW-0812">Transmembrane</keyword>
<evidence type="ECO:0000259" key="3">
    <source>
        <dbReference type="SMART" id="SM00858"/>
    </source>
</evidence>
<dbReference type="Pfam" id="PF08666">
    <property type="entry name" value="SAF"/>
    <property type="match status" value="1"/>
</dbReference>
<dbReference type="EMBL" id="PPTP01000003">
    <property type="protein sequence ID" value="RDB56187.1"/>
    <property type="molecule type" value="Genomic_DNA"/>
</dbReference>
<evidence type="ECO:0000313" key="5">
    <source>
        <dbReference type="Proteomes" id="UP000253792"/>
    </source>
</evidence>
<feature type="compositionally biased region" description="Polar residues" evidence="1">
    <location>
        <begin position="1"/>
        <end position="12"/>
    </location>
</feature>
<protein>
    <submittedName>
        <fullName evidence="4">Flp pilus assembly protein CpaB</fullName>
    </submittedName>
</protein>
<dbReference type="NCBIfam" id="TIGR03177">
    <property type="entry name" value="pilus_cpaB"/>
    <property type="match status" value="1"/>
</dbReference>
<feature type="region of interest" description="Disordered" evidence="1">
    <location>
        <begin position="1"/>
        <end position="46"/>
    </location>
</feature>
<feature type="transmembrane region" description="Helical" evidence="2">
    <location>
        <begin position="63"/>
        <end position="83"/>
    </location>
</feature>
<dbReference type="InterPro" id="IPR017592">
    <property type="entry name" value="Pilus_assmbl_Flp-typ_CpaB"/>
</dbReference>
<dbReference type="Proteomes" id="UP000253792">
    <property type="component" value="Unassembled WGS sequence"/>
</dbReference>
<dbReference type="STRING" id="1034345.GCA_000236865_00496"/>
<dbReference type="AlphaFoldDB" id="A0A369LBX4"/>
<keyword evidence="5" id="KW-1185">Reference proteome</keyword>
<dbReference type="InterPro" id="IPR031571">
    <property type="entry name" value="RcpC_dom"/>
</dbReference>
<dbReference type="InterPro" id="IPR013974">
    <property type="entry name" value="SAF"/>
</dbReference>
<dbReference type="SMART" id="SM00858">
    <property type="entry name" value="SAF"/>
    <property type="match status" value="1"/>
</dbReference>
<evidence type="ECO:0000256" key="1">
    <source>
        <dbReference type="SAM" id="MobiDB-lite"/>
    </source>
</evidence>
<evidence type="ECO:0000256" key="2">
    <source>
        <dbReference type="SAM" id="Phobius"/>
    </source>
</evidence>
<name>A0A369LBX4_9ACTN</name>
<proteinExistence type="predicted"/>
<feature type="domain" description="SAF" evidence="3">
    <location>
        <begin position="100"/>
        <end position="167"/>
    </location>
</feature>
<reference evidence="4 5" key="1">
    <citation type="journal article" date="2018" name="Elife">
        <title>Discovery and characterization of a prevalent human gut bacterial enzyme sufficient for the inactivation of a family of plant toxins.</title>
        <authorList>
            <person name="Koppel N."/>
            <person name="Bisanz J.E."/>
            <person name="Pandelia M.E."/>
            <person name="Turnbaugh P.J."/>
            <person name="Balskus E.P."/>
        </authorList>
    </citation>
    <scope>NUCLEOTIDE SEQUENCE [LARGE SCALE GENOMIC DNA]</scope>
    <source>
        <strain evidence="5">anaerobia AP69FAA</strain>
    </source>
</reference>
<comment type="caution">
    <text evidence="4">The sequence shown here is derived from an EMBL/GenBank/DDBJ whole genome shotgun (WGS) entry which is preliminary data.</text>
</comment>
<organism evidence="4 5">
    <name type="scientific">Senegalimassilia anaerobia</name>
    <dbReference type="NCBI Taxonomy" id="1473216"/>
    <lineage>
        <taxon>Bacteria</taxon>
        <taxon>Bacillati</taxon>
        <taxon>Actinomycetota</taxon>
        <taxon>Coriobacteriia</taxon>
        <taxon>Coriobacteriales</taxon>
        <taxon>Coriobacteriaceae</taxon>
        <taxon>Senegalimassilia</taxon>
    </lineage>
</organism>
<keyword evidence="2" id="KW-1133">Transmembrane helix</keyword>
<gene>
    <name evidence="4" type="primary">cpaB</name>
    <name evidence="4" type="ORF">C1880_04725</name>
</gene>
<sequence>MTMSVGRNTGRVSRQTLSGRLRSGGRSGAAYGRTAGQQDEGEQRPIDDAVRSMDSAAARFKQMSAVTAAAVAVAVVAVGYGLWQAGASRAAVDQATKGARSVVVTTRDVAAGDPFGADAVQLVEVPQAFRQDDALGADALDGAGSVAGARALVSIPANTQLSPQMIAGSAADGRLAAQLAAGMEAVSLSVNDETGVAGQVQPFDEVRVVCVTEAAGGAVSLDELCASARVMSVGGDGAGEGAAYSAITLELTPEQADAVRCAQASGTISVQLVAGGMLSGGMVEHDG</sequence>
<dbReference type="CDD" id="cd11614">
    <property type="entry name" value="SAF_CpaB_FlgA_like"/>
    <property type="match status" value="1"/>
</dbReference>
<accession>A0A369LBX4</accession>
<evidence type="ECO:0000313" key="4">
    <source>
        <dbReference type="EMBL" id="RDB56187.1"/>
    </source>
</evidence>
<dbReference type="Pfam" id="PF16976">
    <property type="entry name" value="RcpC"/>
    <property type="match status" value="1"/>
</dbReference>